<evidence type="ECO:0000313" key="2">
    <source>
        <dbReference type="EMBL" id="KEQ88193.1"/>
    </source>
</evidence>
<feature type="chain" id="PRO_5001703611" evidence="1">
    <location>
        <begin position="20"/>
        <end position="321"/>
    </location>
</feature>
<organism evidence="2 3">
    <name type="scientific">Aureobasidium pullulans EXF-150</name>
    <dbReference type="NCBI Taxonomy" id="1043002"/>
    <lineage>
        <taxon>Eukaryota</taxon>
        <taxon>Fungi</taxon>
        <taxon>Dikarya</taxon>
        <taxon>Ascomycota</taxon>
        <taxon>Pezizomycotina</taxon>
        <taxon>Dothideomycetes</taxon>
        <taxon>Dothideomycetidae</taxon>
        <taxon>Dothideales</taxon>
        <taxon>Saccotheciaceae</taxon>
        <taxon>Aureobasidium</taxon>
    </lineage>
</organism>
<proteinExistence type="predicted"/>
<dbReference type="RefSeq" id="XP_029764380.1">
    <property type="nucleotide sequence ID" value="XM_029904602.1"/>
</dbReference>
<dbReference type="Proteomes" id="UP000030706">
    <property type="component" value="Unassembled WGS sequence"/>
</dbReference>
<dbReference type="AlphaFoldDB" id="A0A074XRG3"/>
<sequence length="321" mass="35802">MKCFSALTLLLSTSTLATAAPGFLTNDTLARELAIAATYHDPQPPVPLSMHPSFIHDQDLARRWEWPTWNQGGWYQATVGLLAGAVVVGQTVWHSAITNCLEYTWNWQVVSTNLDCIYSVLHILFRAGLNSLNTYQESARVMNEYFGQAKRGENGTSLSHNEVLASLSEINGYNVTGYSLSSEHIENAITLYADYTSAISTHTFNETHGHMIVARSSNQTSPSKRDHFSFPTNVAGIKLSYNKPCANNNLYFDSVEGQDFYRVMWDLANWMYTTSYSDKYAFEMYNPANHNANYLYGTIIAEAGGFGDGYEGFPYDLATGC</sequence>
<keyword evidence="1" id="KW-0732">Signal</keyword>
<evidence type="ECO:0000256" key="1">
    <source>
        <dbReference type="SAM" id="SignalP"/>
    </source>
</evidence>
<reference evidence="2 3" key="1">
    <citation type="journal article" date="2014" name="BMC Genomics">
        <title>Genome sequencing of four Aureobasidium pullulans varieties: biotechnological potential, stress tolerance, and description of new species.</title>
        <authorList>
            <person name="Gostin Ar C."/>
            <person name="Ohm R.A."/>
            <person name="Kogej T."/>
            <person name="Sonjak S."/>
            <person name="Turk M."/>
            <person name="Zajc J."/>
            <person name="Zalar P."/>
            <person name="Grube M."/>
            <person name="Sun H."/>
            <person name="Han J."/>
            <person name="Sharma A."/>
            <person name="Chiniquy J."/>
            <person name="Ngan C.Y."/>
            <person name="Lipzen A."/>
            <person name="Barry K."/>
            <person name="Grigoriev I.V."/>
            <person name="Gunde-Cimerman N."/>
        </authorList>
    </citation>
    <scope>NUCLEOTIDE SEQUENCE [LARGE SCALE GENOMIC DNA]</scope>
    <source>
        <strain evidence="2 3">EXF-150</strain>
    </source>
</reference>
<keyword evidence="3" id="KW-1185">Reference proteome</keyword>
<dbReference type="HOGENOM" id="CLU_865945_0_0_1"/>
<dbReference type="EMBL" id="KL584975">
    <property type="protein sequence ID" value="KEQ88193.1"/>
    <property type="molecule type" value="Genomic_DNA"/>
</dbReference>
<feature type="signal peptide" evidence="1">
    <location>
        <begin position="1"/>
        <end position="19"/>
    </location>
</feature>
<dbReference type="GeneID" id="40746908"/>
<evidence type="ECO:0000313" key="3">
    <source>
        <dbReference type="Proteomes" id="UP000030706"/>
    </source>
</evidence>
<accession>A0A074XRG3</accession>
<protein>
    <submittedName>
        <fullName evidence="2">Uncharacterized protein</fullName>
    </submittedName>
</protein>
<gene>
    <name evidence="2" type="ORF">M438DRAFT_341843</name>
</gene>
<name>A0A074XRG3_AURPU</name>